<organism evidence="1 2">
    <name type="scientific">Dorcoceras hygrometricum</name>
    <dbReference type="NCBI Taxonomy" id="472368"/>
    <lineage>
        <taxon>Eukaryota</taxon>
        <taxon>Viridiplantae</taxon>
        <taxon>Streptophyta</taxon>
        <taxon>Embryophyta</taxon>
        <taxon>Tracheophyta</taxon>
        <taxon>Spermatophyta</taxon>
        <taxon>Magnoliopsida</taxon>
        <taxon>eudicotyledons</taxon>
        <taxon>Gunneridae</taxon>
        <taxon>Pentapetalae</taxon>
        <taxon>asterids</taxon>
        <taxon>lamiids</taxon>
        <taxon>Lamiales</taxon>
        <taxon>Gesneriaceae</taxon>
        <taxon>Didymocarpoideae</taxon>
        <taxon>Trichosporeae</taxon>
        <taxon>Loxocarpinae</taxon>
        <taxon>Dorcoceras</taxon>
    </lineage>
</organism>
<name>A0A2Z7AC54_9LAMI</name>
<dbReference type="Proteomes" id="UP000250235">
    <property type="component" value="Unassembled WGS sequence"/>
</dbReference>
<dbReference type="EMBL" id="KV016761">
    <property type="protein sequence ID" value="KZV19201.1"/>
    <property type="molecule type" value="Genomic_DNA"/>
</dbReference>
<evidence type="ECO:0000313" key="1">
    <source>
        <dbReference type="EMBL" id="KZV19201.1"/>
    </source>
</evidence>
<sequence>MASSFSTTALQVNFDSVLGITDNAEMFNMFKALESTGLRGFLGCPSVLYEQELEQFFDTALVQDNDITGVVSGKNIAITEDRIKVNWSKILFGVLKEMVDKTLKRAKGFAAQICVLLKGDPAVTLGDATLVVFEEVSTGSSCTGARINEKATRVGQPFGVDFWMVALSAVALRGIIPAE</sequence>
<protein>
    <submittedName>
        <fullName evidence="1">Uncharacterized protein</fullName>
    </submittedName>
</protein>
<keyword evidence="2" id="KW-1185">Reference proteome</keyword>
<evidence type="ECO:0000313" key="2">
    <source>
        <dbReference type="Proteomes" id="UP000250235"/>
    </source>
</evidence>
<dbReference type="AlphaFoldDB" id="A0A2Z7AC54"/>
<gene>
    <name evidence="1" type="ORF">F511_37343</name>
</gene>
<reference evidence="1 2" key="1">
    <citation type="journal article" date="2015" name="Proc. Natl. Acad. Sci. U.S.A.">
        <title>The resurrection genome of Boea hygrometrica: A blueprint for survival of dehydration.</title>
        <authorList>
            <person name="Xiao L."/>
            <person name="Yang G."/>
            <person name="Zhang L."/>
            <person name="Yang X."/>
            <person name="Zhao S."/>
            <person name="Ji Z."/>
            <person name="Zhou Q."/>
            <person name="Hu M."/>
            <person name="Wang Y."/>
            <person name="Chen M."/>
            <person name="Xu Y."/>
            <person name="Jin H."/>
            <person name="Xiao X."/>
            <person name="Hu G."/>
            <person name="Bao F."/>
            <person name="Hu Y."/>
            <person name="Wan P."/>
            <person name="Li L."/>
            <person name="Deng X."/>
            <person name="Kuang T."/>
            <person name="Xiang C."/>
            <person name="Zhu J.K."/>
            <person name="Oliver M.J."/>
            <person name="He Y."/>
        </authorList>
    </citation>
    <scope>NUCLEOTIDE SEQUENCE [LARGE SCALE GENOMIC DNA]</scope>
    <source>
        <strain evidence="2">cv. XS01</strain>
    </source>
</reference>
<proteinExistence type="predicted"/>
<accession>A0A2Z7AC54</accession>